<organism evidence="2">
    <name type="scientific">Amphimedon queenslandica</name>
    <name type="common">Sponge</name>
    <dbReference type="NCBI Taxonomy" id="400682"/>
    <lineage>
        <taxon>Eukaryota</taxon>
        <taxon>Metazoa</taxon>
        <taxon>Porifera</taxon>
        <taxon>Demospongiae</taxon>
        <taxon>Heteroscleromorpha</taxon>
        <taxon>Haplosclerida</taxon>
        <taxon>Niphatidae</taxon>
        <taxon>Amphimedon</taxon>
    </lineage>
</organism>
<feature type="transmembrane region" description="Helical" evidence="1">
    <location>
        <begin position="74"/>
        <end position="96"/>
    </location>
</feature>
<evidence type="ECO:0000256" key="1">
    <source>
        <dbReference type="SAM" id="Phobius"/>
    </source>
</evidence>
<evidence type="ECO:0000313" key="2">
    <source>
        <dbReference type="EnsemblMetazoa" id="Aqu2.1.31470_001"/>
    </source>
</evidence>
<feature type="transmembrane region" description="Helical" evidence="1">
    <location>
        <begin position="102"/>
        <end position="123"/>
    </location>
</feature>
<sequence length="125" mass="13096">MQINGHKACVAEFLSKSINKEVVEGIPFCLAGLQEEKKLPTVDNWLSTLWNTSITRSSDEARPFLSFYYDTYRALIEIAGYTGANAIVGAGIGALAGSVVPVVGTVIGAGIGAGVGAAIGWLYSE</sequence>
<evidence type="ECO:0008006" key="3">
    <source>
        <dbReference type="Google" id="ProtNLM"/>
    </source>
</evidence>
<keyword evidence="1" id="KW-1133">Transmembrane helix</keyword>
<name>A0A1X7UU02_AMPQE</name>
<reference evidence="2" key="1">
    <citation type="submission" date="2017-05" db="UniProtKB">
        <authorList>
            <consortium name="EnsemblMetazoa"/>
        </authorList>
    </citation>
    <scope>IDENTIFICATION</scope>
</reference>
<dbReference type="InParanoid" id="A0A1X7UU02"/>
<dbReference type="OrthoDB" id="25620at2759"/>
<proteinExistence type="predicted"/>
<keyword evidence="1" id="KW-0472">Membrane</keyword>
<dbReference type="EnsemblMetazoa" id="Aqu2.1.31470_001">
    <property type="protein sequence ID" value="Aqu2.1.31470_001"/>
    <property type="gene ID" value="Aqu2.1.31470"/>
</dbReference>
<protein>
    <recommendedName>
        <fullName evidence="3">Glycine zipper domain-containing protein</fullName>
    </recommendedName>
</protein>
<accession>A0A1X7UU02</accession>
<keyword evidence="1" id="KW-0812">Transmembrane</keyword>
<dbReference type="AlphaFoldDB" id="A0A1X7UU02"/>